<protein>
    <recommendedName>
        <fullName evidence="4">TonB protein C-terminal</fullName>
    </recommendedName>
</protein>
<feature type="chain" id="PRO_5012274350" description="TonB protein C-terminal" evidence="1">
    <location>
        <begin position="21"/>
        <end position="112"/>
    </location>
</feature>
<gene>
    <name evidence="2" type="ORF">SAMN05444363_2634</name>
</gene>
<evidence type="ECO:0000313" key="2">
    <source>
        <dbReference type="EMBL" id="SHJ09756.1"/>
    </source>
</evidence>
<evidence type="ECO:0000256" key="1">
    <source>
        <dbReference type="SAM" id="SignalP"/>
    </source>
</evidence>
<dbReference type="EMBL" id="FQZI01000005">
    <property type="protein sequence ID" value="SHJ09756.1"/>
    <property type="molecule type" value="Genomic_DNA"/>
</dbReference>
<dbReference type="RefSeq" id="WP_073311958.1">
    <property type="nucleotide sequence ID" value="NZ_FQZI01000005.1"/>
</dbReference>
<proteinExistence type="predicted"/>
<evidence type="ECO:0008006" key="4">
    <source>
        <dbReference type="Google" id="ProtNLM"/>
    </source>
</evidence>
<organism evidence="2 3">
    <name type="scientific">Flavobacterium terrae</name>
    <dbReference type="NCBI Taxonomy" id="415425"/>
    <lineage>
        <taxon>Bacteria</taxon>
        <taxon>Pseudomonadati</taxon>
        <taxon>Bacteroidota</taxon>
        <taxon>Flavobacteriia</taxon>
        <taxon>Flavobacteriales</taxon>
        <taxon>Flavobacteriaceae</taxon>
        <taxon>Flavobacterium</taxon>
    </lineage>
</organism>
<evidence type="ECO:0000313" key="3">
    <source>
        <dbReference type="Proteomes" id="UP000184488"/>
    </source>
</evidence>
<sequence>MKKLMLLLGVLLLNVTFAKANDVLPVDDYPKAVKNITKLLGSLTITEEFEKAETIRFTAMVNNNDELVVLQVNTKNEAFKNYLVQKLSYQKIEKGIMTAGKLYSFVVTFKPE</sequence>
<dbReference type="OrthoDB" id="1364840at2"/>
<dbReference type="Proteomes" id="UP000184488">
    <property type="component" value="Unassembled WGS sequence"/>
</dbReference>
<accession>A0A1M6GIJ9</accession>
<reference evidence="3" key="1">
    <citation type="submission" date="2016-11" db="EMBL/GenBank/DDBJ databases">
        <authorList>
            <person name="Varghese N."/>
            <person name="Submissions S."/>
        </authorList>
    </citation>
    <scope>NUCLEOTIDE SEQUENCE [LARGE SCALE GENOMIC DNA]</scope>
    <source>
        <strain evidence="3">DSM 18829</strain>
    </source>
</reference>
<keyword evidence="3" id="KW-1185">Reference proteome</keyword>
<name>A0A1M6GIJ9_9FLAO</name>
<feature type="signal peptide" evidence="1">
    <location>
        <begin position="1"/>
        <end position="20"/>
    </location>
</feature>
<dbReference type="AlphaFoldDB" id="A0A1M6GIJ9"/>
<keyword evidence="1" id="KW-0732">Signal</keyword>